<dbReference type="EMBL" id="CAJNOW010002171">
    <property type="protein sequence ID" value="CAF1343099.1"/>
    <property type="molecule type" value="Genomic_DNA"/>
</dbReference>
<protein>
    <submittedName>
        <fullName evidence="1">Uncharacterized protein</fullName>
    </submittedName>
</protein>
<dbReference type="Pfam" id="PF07173">
    <property type="entry name" value="GRDP-like"/>
    <property type="match status" value="1"/>
</dbReference>
<evidence type="ECO:0000313" key="2">
    <source>
        <dbReference type="Proteomes" id="UP000663834"/>
    </source>
</evidence>
<dbReference type="PANTHER" id="PTHR34365:SF7">
    <property type="entry name" value="GLYCINE-RICH DOMAIN-CONTAINING PROTEIN 1"/>
    <property type="match status" value="1"/>
</dbReference>
<gene>
    <name evidence="1" type="ORF">KQP761_LOCUS6842</name>
</gene>
<name>A0A815GTJ2_9BILA</name>
<comment type="caution">
    <text evidence="1">The sequence shown here is derived from an EMBL/GenBank/DDBJ whole genome shotgun (WGS) entry which is preliminary data.</text>
</comment>
<dbReference type="PANTHER" id="PTHR34365">
    <property type="entry name" value="ENOLASE (DUF1399)"/>
    <property type="match status" value="1"/>
</dbReference>
<dbReference type="InterPro" id="IPR009836">
    <property type="entry name" value="GRDP-like"/>
</dbReference>
<dbReference type="AlphaFoldDB" id="A0A815GTJ2"/>
<dbReference type="OrthoDB" id="2684236at2759"/>
<proteinExistence type="predicted"/>
<organism evidence="1 2">
    <name type="scientific">Rotaria magnacalcarata</name>
    <dbReference type="NCBI Taxonomy" id="392030"/>
    <lineage>
        <taxon>Eukaryota</taxon>
        <taxon>Metazoa</taxon>
        <taxon>Spiralia</taxon>
        <taxon>Gnathifera</taxon>
        <taxon>Rotifera</taxon>
        <taxon>Eurotatoria</taxon>
        <taxon>Bdelloidea</taxon>
        <taxon>Philodinida</taxon>
        <taxon>Philodinidae</taxon>
        <taxon>Rotaria</taxon>
    </lineage>
</organism>
<sequence>MGNSSASLSLPSLTTHIVTKSGSVFRLSYFDLVDHIILLRQVVVHPEMIEKGDKLNYFIKDYCHRMSNNQMMSKYRQSELPWEIDWIWHVHRLHPINYYNDCIKQIPNNIFIDKRIQKLTIDEYHKFDYSNSEKRINNQITFVPSFDLGKAVLSQRDFLDKFQQHELYTFDLRNMSPMKFREIVENYILFMKLARKNTIIVPTFDIDLMWHTHMRYPLNYFQFSKQLCGFLLNHDDSITPQVLNDAYKDTAERWKTAYQSEYGHNVDRNCFRNSMNSIHCTITHDSIVKKQSSHGSYTGCGGFWSSESEVGNSNSCGSSCGSSCGGD</sequence>
<accession>A0A815GTJ2</accession>
<dbReference type="Proteomes" id="UP000663834">
    <property type="component" value="Unassembled WGS sequence"/>
</dbReference>
<evidence type="ECO:0000313" key="1">
    <source>
        <dbReference type="EMBL" id="CAF1343099.1"/>
    </source>
</evidence>
<reference evidence="1" key="1">
    <citation type="submission" date="2021-02" db="EMBL/GenBank/DDBJ databases">
        <authorList>
            <person name="Nowell W R."/>
        </authorList>
    </citation>
    <scope>NUCLEOTIDE SEQUENCE</scope>
</reference>